<sequence>MAMIWVGGCDVLSITSYPANREKPSALSAFCLSVSHSSLAARLRLRLQTVSIPSTDLSKFVSVTLHSALLRVVCRRKVRTRNRASGIGWICSGTRSSLSLGTYICFRFVLKLFNRKRWLRPPRVRLRSWRA</sequence>
<protein>
    <submittedName>
        <fullName evidence="1">Uncharacterized protein</fullName>
    </submittedName>
</protein>
<dbReference type="EMBL" id="CM042012">
    <property type="protein sequence ID" value="KAI3750231.1"/>
    <property type="molecule type" value="Genomic_DNA"/>
</dbReference>
<dbReference type="Proteomes" id="UP001055811">
    <property type="component" value="Linkage Group LG04"/>
</dbReference>
<evidence type="ECO:0000313" key="1">
    <source>
        <dbReference type="EMBL" id="KAI3750231.1"/>
    </source>
</evidence>
<name>A0ACB9DUU0_CICIN</name>
<proteinExistence type="predicted"/>
<reference evidence="2" key="1">
    <citation type="journal article" date="2022" name="Mol. Ecol. Resour.">
        <title>The genomes of chicory, endive, great burdock and yacon provide insights into Asteraceae palaeo-polyploidization history and plant inulin production.</title>
        <authorList>
            <person name="Fan W."/>
            <person name="Wang S."/>
            <person name="Wang H."/>
            <person name="Wang A."/>
            <person name="Jiang F."/>
            <person name="Liu H."/>
            <person name="Zhao H."/>
            <person name="Xu D."/>
            <person name="Zhang Y."/>
        </authorList>
    </citation>
    <scope>NUCLEOTIDE SEQUENCE [LARGE SCALE GENOMIC DNA]</scope>
    <source>
        <strain evidence="2">cv. Punajuju</strain>
    </source>
</reference>
<keyword evidence="2" id="KW-1185">Reference proteome</keyword>
<evidence type="ECO:0000313" key="2">
    <source>
        <dbReference type="Proteomes" id="UP001055811"/>
    </source>
</evidence>
<comment type="caution">
    <text evidence="1">The sequence shown here is derived from an EMBL/GenBank/DDBJ whole genome shotgun (WGS) entry which is preliminary data.</text>
</comment>
<accession>A0ACB9DUU0</accession>
<organism evidence="1 2">
    <name type="scientific">Cichorium intybus</name>
    <name type="common">Chicory</name>
    <dbReference type="NCBI Taxonomy" id="13427"/>
    <lineage>
        <taxon>Eukaryota</taxon>
        <taxon>Viridiplantae</taxon>
        <taxon>Streptophyta</taxon>
        <taxon>Embryophyta</taxon>
        <taxon>Tracheophyta</taxon>
        <taxon>Spermatophyta</taxon>
        <taxon>Magnoliopsida</taxon>
        <taxon>eudicotyledons</taxon>
        <taxon>Gunneridae</taxon>
        <taxon>Pentapetalae</taxon>
        <taxon>asterids</taxon>
        <taxon>campanulids</taxon>
        <taxon>Asterales</taxon>
        <taxon>Asteraceae</taxon>
        <taxon>Cichorioideae</taxon>
        <taxon>Cichorieae</taxon>
        <taxon>Cichoriinae</taxon>
        <taxon>Cichorium</taxon>
    </lineage>
</organism>
<reference evidence="1 2" key="2">
    <citation type="journal article" date="2022" name="Mol. Ecol. Resour.">
        <title>The genomes of chicory, endive, great burdock and yacon provide insights into Asteraceae paleo-polyploidization history and plant inulin production.</title>
        <authorList>
            <person name="Fan W."/>
            <person name="Wang S."/>
            <person name="Wang H."/>
            <person name="Wang A."/>
            <person name="Jiang F."/>
            <person name="Liu H."/>
            <person name="Zhao H."/>
            <person name="Xu D."/>
            <person name="Zhang Y."/>
        </authorList>
    </citation>
    <scope>NUCLEOTIDE SEQUENCE [LARGE SCALE GENOMIC DNA]</scope>
    <source>
        <strain evidence="2">cv. Punajuju</strain>
        <tissue evidence="1">Leaves</tissue>
    </source>
</reference>
<gene>
    <name evidence="1" type="ORF">L2E82_20864</name>
</gene>